<sequence>MSASCTSLPMEYHPSTYKSGKTFLKNSFFSKKERSRVPETGSSTSSKLLKISTICLRCTPITHPNILCGCAAVAPDEEELAADWSLTRVWCSKMFPTTKGWSLMVRPLLEEKLDAADGSAWEVSATAARL</sequence>
<evidence type="ECO:0000313" key="1">
    <source>
        <dbReference type="EMBL" id="JAD31133.1"/>
    </source>
</evidence>
<reference evidence="1" key="2">
    <citation type="journal article" date="2015" name="Data Brief">
        <title>Shoot transcriptome of the giant reed, Arundo donax.</title>
        <authorList>
            <person name="Barrero R.A."/>
            <person name="Guerrero F.D."/>
            <person name="Moolhuijzen P."/>
            <person name="Goolsby J.A."/>
            <person name="Tidwell J."/>
            <person name="Bellgard S.E."/>
            <person name="Bellgard M.I."/>
        </authorList>
    </citation>
    <scope>NUCLEOTIDE SEQUENCE</scope>
    <source>
        <tissue evidence="1">Shoot tissue taken approximately 20 cm above the soil surface</tissue>
    </source>
</reference>
<name>A0A0A8Z0G2_ARUDO</name>
<proteinExistence type="predicted"/>
<dbReference type="EMBL" id="GBRH01266762">
    <property type="protein sequence ID" value="JAD31133.1"/>
    <property type="molecule type" value="Transcribed_RNA"/>
</dbReference>
<accession>A0A0A8Z0G2</accession>
<reference evidence="1" key="1">
    <citation type="submission" date="2014-09" db="EMBL/GenBank/DDBJ databases">
        <authorList>
            <person name="Magalhaes I.L.F."/>
            <person name="Oliveira U."/>
            <person name="Santos F.R."/>
            <person name="Vidigal T.H.D.A."/>
            <person name="Brescovit A.D."/>
            <person name="Santos A.J."/>
        </authorList>
    </citation>
    <scope>NUCLEOTIDE SEQUENCE</scope>
    <source>
        <tissue evidence="1">Shoot tissue taken approximately 20 cm above the soil surface</tissue>
    </source>
</reference>
<dbReference type="AlphaFoldDB" id="A0A0A8Z0G2"/>
<protein>
    <submittedName>
        <fullName evidence="1">Si605023c06a</fullName>
    </submittedName>
</protein>
<organism evidence="1">
    <name type="scientific">Arundo donax</name>
    <name type="common">Giant reed</name>
    <name type="synonym">Donax arundinaceus</name>
    <dbReference type="NCBI Taxonomy" id="35708"/>
    <lineage>
        <taxon>Eukaryota</taxon>
        <taxon>Viridiplantae</taxon>
        <taxon>Streptophyta</taxon>
        <taxon>Embryophyta</taxon>
        <taxon>Tracheophyta</taxon>
        <taxon>Spermatophyta</taxon>
        <taxon>Magnoliopsida</taxon>
        <taxon>Liliopsida</taxon>
        <taxon>Poales</taxon>
        <taxon>Poaceae</taxon>
        <taxon>PACMAD clade</taxon>
        <taxon>Arundinoideae</taxon>
        <taxon>Arundineae</taxon>
        <taxon>Arundo</taxon>
    </lineage>
</organism>